<evidence type="ECO:0000313" key="2">
    <source>
        <dbReference type="EMBL" id="KAK8096190.1"/>
    </source>
</evidence>
<evidence type="ECO:0000313" key="3">
    <source>
        <dbReference type="Proteomes" id="UP001392437"/>
    </source>
</evidence>
<dbReference type="EMBL" id="JAQQWP010000011">
    <property type="protein sequence ID" value="KAK8096190.1"/>
    <property type="molecule type" value="Genomic_DNA"/>
</dbReference>
<evidence type="ECO:0000256" key="1">
    <source>
        <dbReference type="SAM" id="MobiDB-lite"/>
    </source>
</evidence>
<protein>
    <submittedName>
        <fullName evidence="2">Uncharacterized protein</fullName>
    </submittedName>
</protein>
<dbReference type="AlphaFoldDB" id="A0AAW0QHL5"/>
<reference evidence="2 3" key="1">
    <citation type="submission" date="2023-01" db="EMBL/GenBank/DDBJ databases">
        <title>Analysis of 21 Apiospora genomes using comparative genomics revels a genus with tremendous synthesis potential of carbohydrate active enzymes and secondary metabolites.</title>
        <authorList>
            <person name="Sorensen T."/>
        </authorList>
    </citation>
    <scope>NUCLEOTIDE SEQUENCE [LARGE SCALE GENOMIC DNA]</scope>
    <source>
        <strain evidence="2 3">CBS 117206</strain>
    </source>
</reference>
<feature type="compositionally biased region" description="Low complexity" evidence="1">
    <location>
        <begin position="105"/>
        <end position="120"/>
    </location>
</feature>
<feature type="compositionally biased region" description="Basic and acidic residues" evidence="1">
    <location>
        <begin position="38"/>
        <end position="56"/>
    </location>
</feature>
<proteinExistence type="predicted"/>
<sequence length="120" mass="13516">MAGRWNWLAAAFTVPVDGMVERLLRSPSFHAGVRRVHRVLDERQNGPHPGGEEPLRPGEATEEQGVQPRRAGFVKYFVEEIGNQARGRPTDEAAIDDPPPPPPTSRQQQQQQSTWTRKRS</sequence>
<gene>
    <name evidence="2" type="ORF">PG999_014212</name>
</gene>
<comment type="caution">
    <text evidence="2">The sequence shown here is derived from an EMBL/GenBank/DDBJ whole genome shotgun (WGS) entry which is preliminary data.</text>
</comment>
<organism evidence="2 3">
    <name type="scientific">Apiospora kogelbergensis</name>
    <dbReference type="NCBI Taxonomy" id="1337665"/>
    <lineage>
        <taxon>Eukaryota</taxon>
        <taxon>Fungi</taxon>
        <taxon>Dikarya</taxon>
        <taxon>Ascomycota</taxon>
        <taxon>Pezizomycotina</taxon>
        <taxon>Sordariomycetes</taxon>
        <taxon>Xylariomycetidae</taxon>
        <taxon>Amphisphaeriales</taxon>
        <taxon>Apiosporaceae</taxon>
        <taxon>Apiospora</taxon>
    </lineage>
</organism>
<name>A0AAW0QHL5_9PEZI</name>
<keyword evidence="3" id="KW-1185">Reference proteome</keyword>
<dbReference type="Proteomes" id="UP001392437">
    <property type="component" value="Unassembled WGS sequence"/>
</dbReference>
<feature type="region of interest" description="Disordered" evidence="1">
    <location>
        <begin position="31"/>
        <end position="120"/>
    </location>
</feature>
<accession>A0AAW0QHL5</accession>